<dbReference type="InterPro" id="IPR001128">
    <property type="entry name" value="Cyt_P450"/>
</dbReference>
<organism evidence="2 3">
    <name type="scientific">Solanum verrucosum</name>
    <dbReference type="NCBI Taxonomy" id="315347"/>
    <lineage>
        <taxon>Eukaryota</taxon>
        <taxon>Viridiplantae</taxon>
        <taxon>Streptophyta</taxon>
        <taxon>Embryophyta</taxon>
        <taxon>Tracheophyta</taxon>
        <taxon>Spermatophyta</taxon>
        <taxon>Magnoliopsida</taxon>
        <taxon>eudicotyledons</taxon>
        <taxon>Gunneridae</taxon>
        <taxon>Pentapetalae</taxon>
        <taxon>asterids</taxon>
        <taxon>lamiids</taxon>
        <taxon>Solanales</taxon>
        <taxon>Solanaceae</taxon>
        <taxon>Solanoideae</taxon>
        <taxon>Solaneae</taxon>
        <taxon>Solanum</taxon>
    </lineage>
</organism>
<keyword evidence="1" id="KW-0472">Membrane</keyword>
<sequence>MEYYTLPASFLFLIPFFFLIIKQLIQKSQILPPGPRPWPVLGNILQMGKNPHISLAQFAKMDGPLISVKLGTQLVVVASSPASAAEILKTQNRLLSIRSVPKVSTYELSVIDQHSIVFSSDLRNHCSNH</sequence>
<feature type="transmembrane region" description="Helical" evidence="1">
    <location>
        <begin position="6"/>
        <end position="25"/>
    </location>
</feature>
<dbReference type="Gene3D" id="1.10.630.10">
    <property type="entry name" value="Cytochrome P450"/>
    <property type="match status" value="1"/>
</dbReference>
<name>A0AAF0QD89_SOLVR</name>
<dbReference type="PANTHER" id="PTHR24299:SF58">
    <property type="entry name" value="CYTOCHROME P450"/>
    <property type="match status" value="1"/>
</dbReference>
<dbReference type="Proteomes" id="UP001234989">
    <property type="component" value="Chromosome 3"/>
</dbReference>
<dbReference type="InterPro" id="IPR036396">
    <property type="entry name" value="Cyt_P450_sf"/>
</dbReference>
<keyword evidence="1" id="KW-0812">Transmembrane</keyword>
<dbReference type="GO" id="GO:0020037">
    <property type="term" value="F:heme binding"/>
    <property type="evidence" value="ECO:0007669"/>
    <property type="project" value="InterPro"/>
</dbReference>
<dbReference type="SUPFAM" id="SSF48264">
    <property type="entry name" value="Cytochrome P450"/>
    <property type="match status" value="1"/>
</dbReference>
<proteinExistence type="predicted"/>
<dbReference type="PANTHER" id="PTHR24299">
    <property type="entry name" value="CYTOCHROME P450 FAMILY 1"/>
    <property type="match status" value="1"/>
</dbReference>
<accession>A0AAF0QD89</accession>
<keyword evidence="3" id="KW-1185">Reference proteome</keyword>
<dbReference type="AlphaFoldDB" id="A0AAF0QD89"/>
<dbReference type="EMBL" id="CP133614">
    <property type="protein sequence ID" value="WMV20433.1"/>
    <property type="molecule type" value="Genomic_DNA"/>
</dbReference>
<dbReference type="GO" id="GO:0016705">
    <property type="term" value="F:oxidoreductase activity, acting on paired donors, with incorporation or reduction of molecular oxygen"/>
    <property type="evidence" value="ECO:0007669"/>
    <property type="project" value="InterPro"/>
</dbReference>
<gene>
    <name evidence="2" type="ORF">MTR67_013818</name>
</gene>
<reference evidence="2" key="1">
    <citation type="submission" date="2023-08" db="EMBL/GenBank/DDBJ databases">
        <title>A de novo genome assembly of Solanum verrucosum Schlechtendal, a Mexican diploid species geographically isolated from the other diploid A-genome species in potato relatives.</title>
        <authorList>
            <person name="Hosaka K."/>
        </authorList>
    </citation>
    <scope>NUCLEOTIDE SEQUENCE</scope>
    <source>
        <tissue evidence="2">Young leaves</tissue>
    </source>
</reference>
<evidence type="ECO:0000256" key="1">
    <source>
        <dbReference type="SAM" id="Phobius"/>
    </source>
</evidence>
<protein>
    <submittedName>
        <fullName evidence="2">Uncharacterized protein</fullName>
    </submittedName>
</protein>
<evidence type="ECO:0000313" key="2">
    <source>
        <dbReference type="EMBL" id="WMV20433.1"/>
    </source>
</evidence>
<keyword evidence="1" id="KW-1133">Transmembrane helix</keyword>
<dbReference type="Pfam" id="PF00067">
    <property type="entry name" value="p450"/>
    <property type="match status" value="1"/>
</dbReference>
<evidence type="ECO:0000313" key="3">
    <source>
        <dbReference type="Proteomes" id="UP001234989"/>
    </source>
</evidence>
<dbReference type="GO" id="GO:0005506">
    <property type="term" value="F:iron ion binding"/>
    <property type="evidence" value="ECO:0007669"/>
    <property type="project" value="InterPro"/>
</dbReference>
<dbReference type="GO" id="GO:0004497">
    <property type="term" value="F:monooxygenase activity"/>
    <property type="evidence" value="ECO:0007669"/>
    <property type="project" value="InterPro"/>
</dbReference>